<evidence type="ECO:0000256" key="4">
    <source>
        <dbReference type="ARBA" id="ARBA00022679"/>
    </source>
</evidence>
<evidence type="ECO:0000256" key="3">
    <source>
        <dbReference type="ARBA" id="ARBA00022676"/>
    </source>
</evidence>
<dbReference type="Pfam" id="PF00535">
    <property type="entry name" value="Glycos_transf_2"/>
    <property type="match status" value="1"/>
</dbReference>
<dbReference type="STRING" id="1423782.FD32_GL001480"/>
<proteinExistence type="inferred from homology"/>
<dbReference type="SUPFAM" id="SSF53448">
    <property type="entry name" value="Nucleotide-diphospho-sugar transferases"/>
    <property type="match status" value="1"/>
</dbReference>
<evidence type="ECO:0000259" key="5">
    <source>
        <dbReference type="Pfam" id="PF00535"/>
    </source>
</evidence>
<dbReference type="AlphaFoldDB" id="A0A0R1XVD7"/>
<feature type="domain" description="Glycosyltransferase 2-like" evidence="5">
    <location>
        <begin position="7"/>
        <end position="113"/>
    </location>
</feature>
<reference evidence="6 7" key="1">
    <citation type="journal article" date="2015" name="Genome Announc.">
        <title>Expanding the biotechnology potential of lactobacilli through comparative genomics of 213 strains and associated genera.</title>
        <authorList>
            <person name="Sun Z."/>
            <person name="Harris H.M."/>
            <person name="McCann A."/>
            <person name="Guo C."/>
            <person name="Argimon S."/>
            <person name="Zhang W."/>
            <person name="Yang X."/>
            <person name="Jeffery I.B."/>
            <person name="Cooney J.C."/>
            <person name="Kagawa T.F."/>
            <person name="Liu W."/>
            <person name="Song Y."/>
            <person name="Salvetti E."/>
            <person name="Wrobel A."/>
            <person name="Rasinkangas P."/>
            <person name="Parkhill J."/>
            <person name="Rea M.C."/>
            <person name="O'Sullivan O."/>
            <person name="Ritari J."/>
            <person name="Douillard F.P."/>
            <person name="Paul Ross R."/>
            <person name="Yang R."/>
            <person name="Briner A.E."/>
            <person name="Felis G.E."/>
            <person name="de Vos W.M."/>
            <person name="Barrangou R."/>
            <person name="Klaenhammer T.R."/>
            <person name="Caufield P.W."/>
            <person name="Cui Y."/>
            <person name="Zhang H."/>
            <person name="O'Toole P.W."/>
        </authorList>
    </citation>
    <scope>NUCLEOTIDE SEQUENCE [LARGE SCALE GENOMIC DNA]</scope>
    <source>
        <strain evidence="6 7">DSM 6035</strain>
    </source>
</reference>
<keyword evidence="4 6" id="KW-0808">Transferase</keyword>
<dbReference type="InterPro" id="IPR001173">
    <property type="entry name" value="Glyco_trans_2-like"/>
</dbReference>
<comment type="caution">
    <text evidence="6">The sequence shown here is derived from an EMBL/GenBank/DDBJ whole genome shotgun (WGS) entry which is preliminary data.</text>
</comment>
<dbReference type="OrthoDB" id="7665907at2"/>
<keyword evidence="3" id="KW-0328">Glycosyltransferase</keyword>
<dbReference type="PATRIC" id="fig|1423782.4.peg.1538"/>
<comment type="similarity">
    <text evidence="2">Belongs to the glycosyltransferase 2 family.</text>
</comment>
<dbReference type="GO" id="GO:0016757">
    <property type="term" value="F:glycosyltransferase activity"/>
    <property type="evidence" value="ECO:0007669"/>
    <property type="project" value="UniProtKB-KW"/>
</dbReference>
<dbReference type="PANTHER" id="PTHR43179:SF12">
    <property type="entry name" value="GALACTOFURANOSYLTRANSFERASE GLFT2"/>
    <property type="match status" value="1"/>
</dbReference>
<keyword evidence="7" id="KW-1185">Reference proteome</keyword>
<organism evidence="6 7">
    <name type="scientific">Limosilactobacillus panis DSM 6035</name>
    <dbReference type="NCBI Taxonomy" id="1423782"/>
    <lineage>
        <taxon>Bacteria</taxon>
        <taxon>Bacillati</taxon>
        <taxon>Bacillota</taxon>
        <taxon>Bacilli</taxon>
        <taxon>Lactobacillales</taxon>
        <taxon>Lactobacillaceae</taxon>
        <taxon>Limosilactobacillus</taxon>
    </lineage>
</organism>
<evidence type="ECO:0000256" key="1">
    <source>
        <dbReference type="ARBA" id="ARBA00004776"/>
    </source>
</evidence>
<gene>
    <name evidence="6" type="ORF">FD32_GL001480</name>
</gene>
<dbReference type="CDD" id="cd04185">
    <property type="entry name" value="GT_2_like_b"/>
    <property type="match status" value="1"/>
</dbReference>
<protein>
    <submittedName>
        <fullName evidence="6">Glycosyltransferase</fullName>
    </submittedName>
</protein>
<evidence type="ECO:0000313" key="7">
    <source>
        <dbReference type="Proteomes" id="UP000051412"/>
    </source>
</evidence>
<sequence>MKKVAAVVVTYNRKELLKECITALLAQTYTNLDVLIVDNASTDGTRALVTDIFGTKVKYVNTGANLGGAGGFQFGVKKATELDYDYLWLMDDDSIPTPAALEELMKAAEKLGKFGFLSSKVLWKDQSICKMNIPKVSLNRKLSNFNGQPKHIIMGTFVSFLIPTEVVKEVGLPIKEFFIWADDIEYSRRISRKYPSYFVPASVIIHKCKSNNGSNIVDDTPQRFNRYQYAYRNEVYVYRREGLPGWTHLLLKTMLHTVKVVCKSPSYKGKRLSIIWKSTLSGLKFNPSIEFID</sequence>
<evidence type="ECO:0000256" key="2">
    <source>
        <dbReference type="ARBA" id="ARBA00006739"/>
    </source>
</evidence>
<dbReference type="PANTHER" id="PTHR43179">
    <property type="entry name" value="RHAMNOSYLTRANSFERASE WBBL"/>
    <property type="match status" value="1"/>
</dbReference>
<dbReference type="Proteomes" id="UP000051412">
    <property type="component" value="Unassembled WGS sequence"/>
</dbReference>
<evidence type="ECO:0000313" key="6">
    <source>
        <dbReference type="EMBL" id="KRM30716.1"/>
    </source>
</evidence>
<dbReference type="Gene3D" id="3.90.550.10">
    <property type="entry name" value="Spore Coat Polysaccharide Biosynthesis Protein SpsA, Chain A"/>
    <property type="match status" value="1"/>
</dbReference>
<dbReference type="EMBL" id="AZGM01000004">
    <property type="protein sequence ID" value="KRM30716.1"/>
    <property type="molecule type" value="Genomic_DNA"/>
</dbReference>
<dbReference type="RefSeq" id="WP_047767820.1">
    <property type="nucleotide sequence ID" value="NZ_AZGM01000004.1"/>
</dbReference>
<comment type="pathway">
    <text evidence="1">Cell wall biogenesis; cell wall polysaccharide biosynthesis.</text>
</comment>
<dbReference type="InterPro" id="IPR029044">
    <property type="entry name" value="Nucleotide-diphossugar_trans"/>
</dbReference>
<name>A0A0R1XVD7_9LACO</name>
<accession>A0A0R1XVD7</accession>